<proteinExistence type="predicted"/>
<name>A0A268EZG4_9BACL</name>
<dbReference type="InterPro" id="IPR018060">
    <property type="entry name" value="HTH_AraC"/>
</dbReference>
<feature type="domain" description="HTH araC/xylS-type" evidence="4">
    <location>
        <begin position="163"/>
        <end position="261"/>
    </location>
</feature>
<evidence type="ECO:0000256" key="1">
    <source>
        <dbReference type="ARBA" id="ARBA00023015"/>
    </source>
</evidence>
<dbReference type="GO" id="GO:0003700">
    <property type="term" value="F:DNA-binding transcription factor activity"/>
    <property type="evidence" value="ECO:0007669"/>
    <property type="project" value="InterPro"/>
</dbReference>
<dbReference type="InterPro" id="IPR009057">
    <property type="entry name" value="Homeodomain-like_sf"/>
</dbReference>
<accession>A0A268EZG4</accession>
<dbReference type="AlphaFoldDB" id="A0A268EZG4"/>
<evidence type="ECO:0000256" key="3">
    <source>
        <dbReference type="ARBA" id="ARBA00023163"/>
    </source>
</evidence>
<dbReference type="SUPFAM" id="SSF46689">
    <property type="entry name" value="Homeodomain-like"/>
    <property type="match status" value="1"/>
</dbReference>
<reference evidence="5 8" key="2">
    <citation type="submission" date="2019-11" db="EMBL/GenBank/DDBJ databases">
        <title>Draft genome sequences of five Paenibacillus species of dairy origin.</title>
        <authorList>
            <person name="Olajide A.M."/>
            <person name="Chen S."/>
            <person name="Lapointe G."/>
        </authorList>
    </citation>
    <scope>NUCLEOTIDE SEQUENCE [LARGE SCALE GENOMIC DNA]</scope>
    <source>
        <strain evidence="5 8">3CS1</strain>
    </source>
</reference>
<evidence type="ECO:0000313" key="5">
    <source>
        <dbReference type="EMBL" id="MUG65250.1"/>
    </source>
</evidence>
<evidence type="ECO:0000259" key="4">
    <source>
        <dbReference type="PROSITE" id="PS01124"/>
    </source>
</evidence>
<comment type="caution">
    <text evidence="6">The sequence shown here is derived from an EMBL/GenBank/DDBJ whole genome shotgun (WGS) entry which is preliminary data.</text>
</comment>
<dbReference type="InterPro" id="IPR018062">
    <property type="entry name" value="HTH_AraC-typ_CS"/>
</dbReference>
<dbReference type="PROSITE" id="PS00041">
    <property type="entry name" value="HTH_ARAC_FAMILY_1"/>
    <property type="match status" value="1"/>
</dbReference>
<keyword evidence="1" id="KW-0805">Transcription regulation</keyword>
<dbReference type="InterPro" id="IPR037923">
    <property type="entry name" value="HTH-like"/>
</dbReference>
<dbReference type="PANTHER" id="PTHR43280">
    <property type="entry name" value="ARAC-FAMILY TRANSCRIPTIONAL REGULATOR"/>
    <property type="match status" value="1"/>
</dbReference>
<dbReference type="Pfam" id="PF02311">
    <property type="entry name" value="AraC_binding"/>
    <property type="match status" value="1"/>
</dbReference>
<dbReference type="GO" id="GO:0043565">
    <property type="term" value="F:sequence-specific DNA binding"/>
    <property type="evidence" value="ECO:0007669"/>
    <property type="project" value="InterPro"/>
</dbReference>
<keyword evidence="2" id="KW-0238">DNA-binding</keyword>
<dbReference type="InterPro" id="IPR020449">
    <property type="entry name" value="Tscrpt_reg_AraC-type_HTH"/>
</dbReference>
<evidence type="ECO:0000256" key="2">
    <source>
        <dbReference type="ARBA" id="ARBA00023125"/>
    </source>
</evidence>
<dbReference type="InterPro" id="IPR003313">
    <property type="entry name" value="AraC-bd"/>
</dbReference>
<organism evidence="6 7">
    <name type="scientific">Paenibacillus campinasensis</name>
    <dbReference type="NCBI Taxonomy" id="66347"/>
    <lineage>
        <taxon>Bacteria</taxon>
        <taxon>Bacillati</taxon>
        <taxon>Bacillota</taxon>
        <taxon>Bacilli</taxon>
        <taxon>Bacillales</taxon>
        <taxon>Paenibacillaceae</taxon>
        <taxon>Paenibacillus</taxon>
    </lineage>
</organism>
<dbReference type="SUPFAM" id="SSF51215">
    <property type="entry name" value="Regulatory protein AraC"/>
    <property type="match status" value="1"/>
</dbReference>
<dbReference type="PRINTS" id="PR00032">
    <property type="entry name" value="HTHARAC"/>
</dbReference>
<dbReference type="Gene3D" id="1.10.10.60">
    <property type="entry name" value="Homeodomain-like"/>
    <property type="match status" value="1"/>
</dbReference>
<keyword evidence="8" id="KW-1185">Reference proteome</keyword>
<keyword evidence="3" id="KW-0804">Transcription</keyword>
<evidence type="ECO:0000313" key="6">
    <source>
        <dbReference type="EMBL" id="PAD78522.1"/>
    </source>
</evidence>
<reference evidence="6 7" key="1">
    <citation type="submission" date="2017-07" db="EMBL/GenBank/DDBJ databases">
        <title>Isolation and whole genome analysis of endospore-forming bacteria from heroin.</title>
        <authorList>
            <person name="Kalinowski J."/>
            <person name="Ahrens B."/>
            <person name="Al-Dilaimi A."/>
            <person name="Winkler A."/>
            <person name="Wibberg D."/>
            <person name="Schleenbecker U."/>
            <person name="Ruckert C."/>
            <person name="Wolfel R."/>
            <person name="Grass G."/>
        </authorList>
    </citation>
    <scope>NUCLEOTIDE SEQUENCE [LARGE SCALE GENOMIC DNA]</scope>
    <source>
        <strain evidence="6 7">7537-G1</strain>
    </source>
</reference>
<dbReference type="PROSITE" id="PS01124">
    <property type="entry name" value="HTH_ARAC_FAMILY_2"/>
    <property type="match status" value="1"/>
</dbReference>
<sequence>MDARLLICDYSYHFQQFSNSHRGGLTTYLFRLQTEGACEIYCNGTVHQVQGGDLLLLQPGDEYELRVKDDAQDGRVSSGDYYLFCDGEWIDEWWGRMNRPVVSHVGLDDHLLGLWRQMLLEKRRGLEEENSELAGYLLRSLCLCLDRTIMETKPADRLAFTALRLKRFVEEHATVTFKLEEAAASVGLSQSRAAKLFREYYGKTMIQYALEIRLNAAIERMKYSTMTLEEIAETCGFASYSYFHRVFRANYGMSPMKFRETAAVPDTFPDWDDHLITGRQSSDSTRPQ</sequence>
<gene>
    <name evidence="6" type="ORF">CHH67_07050</name>
    <name evidence="5" type="ORF">GNP94_04425</name>
</gene>
<dbReference type="EMBL" id="NPBY01000021">
    <property type="protein sequence ID" value="PAD78522.1"/>
    <property type="molecule type" value="Genomic_DNA"/>
</dbReference>
<dbReference type="SMART" id="SM00342">
    <property type="entry name" value="HTH_ARAC"/>
    <property type="match status" value="1"/>
</dbReference>
<dbReference type="PANTHER" id="PTHR43280:SF2">
    <property type="entry name" value="HTH-TYPE TRANSCRIPTIONAL REGULATOR EXSA"/>
    <property type="match status" value="1"/>
</dbReference>
<protein>
    <submittedName>
        <fullName evidence="6">AraC family transcriptional regulator</fullName>
    </submittedName>
</protein>
<dbReference type="EMBL" id="WOAA01000002">
    <property type="protein sequence ID" value="MUG65250.1"/>
    <property type="molecule type" value="Genomic_DNA"/>
</dbReference>
<dbReference type="Proteomes" id="UP000215596">
    <property type="component" value="Unassembled WGS sequence"/>
</dbReference>
<evidence type="ECO:0000313" key="7">
    <source>
        <dbReference type="Proteomes" id="UP000215596"/>
    </source>
</evidence>
<dbReference type="Pfam" id="PF12833">
    <property type="entry name" value="HTH_18"/>
    <property type="match status" value="1"/>
</dbReference>
<dbReference type="Proteomes" id="UP000435177">
    <property type="component" value="Unassembled WGS sequence"/>
</dbReference>
<dbReference type="OrthoDB" id="345364at2"/>
<evidence type="ECO:0000313" key="8">
    <source>
        <dbReference type="Proteomes" id="UP000435177"/>
    </source>
</evidence>